<dbReference type="Proteomes" id="UP000176450">
    <property type="component" value="Unassembled WGS sequence"/>
</dbReference>
<organism evidence="1 2">
    <name type="scientific">Candidatus Gottesmanbacteria bacterium RIFCSPLOWO2_01_FULL_46_9</name>
    <dbReference type="NCBI Taxonomy" id="1798394"/>
    <lineage>
        <taxon>Bacteria</taxon>
        <taxon>Candidatus Gottesmaniibacteriota</taxon>
    </lineage>
</organism>
<dbReference type="EMBL" id="MFJX01000034">
    <property type="protein sequence ID" value="OGG30524.1"/>
    <property type="molecule type" value="Genomic_DNA"/>
</dbReference>
<sequence length="126" mass="14186">MKIYIVGNPLVQQDRLPYALLPILRERFPSVVFEEADPNENFVPEPGGIILDSVAGIDDVRWFENLDAFIVTNSVSPHDYDLGFHLQLLKKIHKISNIKILGLPQKRITGGIKRDVIAEIQKAIGD</sequence>
<comment type="caution">
    <text evidence="1">The sequence shown here is derived from an EMBL/GenBank/DDBJ whole genome shotgun (WGS) entry which is preliminary data.</text>
</comment>
<name>A0A1F6B0R3_9BACT</name>
<evidence type="ECO:0000313" key="1">
    <source>
        <dbReference type="EMBL" id="OGG30524.1"/>
    </source>
</evidence>
<evidence type="ECO:0000313" key="2">
    <source>
        <dbReference type="Proteomes" id="UP000176450"/>
    </source>
</evidence>
<dbReference type="AlphaFoldDB" id="A0A1F6B0R3"/>
<reference evidence="1 2" key="1">
    <citation type="journal article" date="2016" name="Nat. Commun.">
        <title>Thousands of microbial genomes shed light on interconnected biogeochemical processes in an aquifer system.</title>
        <authorList>
            <person name="Anantharaman K."/>
            <person name="Brown C.T."/>
            <person name="Hug L.A."/>
            <person name="Sharon I."/>
            <person name="Castelle C.J."/>
            <person name="Probst A.J."/>
            <person name="Thomas B.C."/>
            <person name="Singh A."/>
            <person name="Wilkins M.J."/>
            <person name="Karaoz U."/>
            <person name="Brodie E.L."/>
            <person name="Williams K.H."/>
            <person name="Hubbard S.S."/>
            <person name="Banfield J.F."/>
        </authorList>
    </citation>
    <scope>NUCLEOTIDE SEQUENCE [LARGE SCALE GENOMIC DNA]</scope>
</reference>
<gene>
    <name evidence="1" type="ORF">A3A63_04435</name>
</gene>
<protein>
    <recommendedName>
        <fullName evidence="3">DUF1611 domain-containing protein</fullName>
    </recommendedName>
</protein>
<accession>A0A1F6B0R3</accession>
<proteinExistence type="predicted"/>
<evidence type="ECO:0008006" key="3">
    <source>
        <dbReference type="Google" id="ProtNLM"/>
    </source>
</evidence>